<evidence type="ECO:0000313" key="8">
    <source>
        <dbReference type="EMBL" id="MBW29636.1"/>
    </source>
</evidence>
<feature type="transmembrane region" description="Helical" evidence="6">
    <location>
        <begin position="101"/>
        <end position="125"/>
    </location>
</feature>
<accession>A0A2M3ZM80</accession>
<dbReference type="GO" id="GO:0015149">
    <property type="term" value="F:hexose transmembrane transporter activity"/>
    <property type="evidence" value="ECO:0007669"/>
    <property type="project" value="TreeGrafter"/>
</dbReference>
<evidence type="ECO:0000256" key="4">
    <source>
        <dbReference type="ARBA" id="ARBA00023136"/>
    </source>
</evidence>
<dbReference type="PROSITE" id="PS50850">
    <property type="entry name" value="MFS"/>
    <property type="match status" value="1"/>
</dbReference>
<dbReference type="InterPro" id="IPR045263">
    <property type="entry name" value="GLUT"/>
</dbReference>
<dbReference type="InterPro" id="IPR003663">
    <property type="entry name" value="Sugar/inositol_transpt"/>
</dbReference>
<keyword evidence="3 6" id="KW-1133">Transmembrane helix</keyword>
<comment type="subcellular location">
    <subcellularLocation>
        <location evidence="1">Membrane</location>
        <topology evidence="1">Multi-pass membrane protein</topology>
    </subcellularLocation>
</comment>
<dbReference type="EMBL" id="GGFM01008885">
    <property type="protein sequence ID" value="MBW29636.1"/>
    <property type="molecule type" value="Transcribed_RNA"/>
</dbReference>
<evidence type="ECO:0000256" key="2">
    <source>
        <dbReference type="ARBA" id="ARBA00022692"/>
    </source>
</evidence>
<dbReference type="PRINTS" id="PR00171">
    <property type="entry name" value="SUGRTRNSPORT"/>
</dbReference>
<evidence type="ECO:0000256" key="6">
    <source>
        <dbReference type="SAM" id="Phobius"/>
    </source>
</evidence>
<name>A0A2M3ZM80_9DIPT</name>
<sequence>MAKFNRRLLALTSCSMCALFLFALTFVVYFIDDVEWFSYACIVAILLYILFYQIGLGPIPYFIGSELFEVGPRPAAMAMGSLASWGCNFIVAMLFTTLQNAWGAFVFLPFTCTCIALTLLLKFYLPETRGKHISQIVPLVASGFRSKPLVP</sequence>
<dbReference type="InterPro" id="IPR020846">
    <property type="entry name" value="MFS_dom"/>
</dbReference>
<dbReference type="Pfam" id="PF00083">
    <property type="entry name" value="Sugar_tr"/>
    <property type="match status" value="1"/>
</dbReference>
<dbReference type="PANTHER" id="PTHR23503:SF127">
    <property type="entry name" value="FI08437P-RELATED"/>
    <property type="match status" value="1"/>
</dbReference>
<dbReference type="Gene3D" id="1.20.1250.20">
    <property type="entry name" value="MFS general substrate transporter like domains"/>
    <property type="match status" value="1"/>
</dbReference>
<dbReference type="AlphaFoldDB" id="A0A2M3ZM80"/>
<keyword evidence="8" id="KW-0762">Sugar transport</keyword>
<evidence type="ECO:0000256" key="5">
    <source>
        <dbReference type="ARBA" id="ARBA00023180"/>
    </source>
</evidence>
<dbReference type="InterPro" id="IPR005828">
    <property type="entry name" value="MFS_sugar_transport-like"/>
</dbReference>
<keyword evidence="4 6" id="KW-0472">Membrane</keyword>
<organism evidence="8">
    <name type="scientific">Anopheles braziliensis</name>
    <dbReference type="NCBI Taxonomy" id="58242"/>
    <lineage>
        <taxon>Eukaryota</taxon>
        <taxon>Metazoa</taxon>
        <taxon>Ecdysozoa</taxon>
        <taxon>Arthropoda</taxon>
        <taxon>Hexapoda</taxon>
        <taxon>Insecta</taxon>
        <taxon>Pterygota</taxon>
        <taxon>Neoptera</taxon>
        <taxon>Endopterygota</taxon>
        <taxon>Diptera</taxon>
        <taxon>Nematocera</taxon>
        <taxon>Culicoidea</taxon>
        <taxon>Culicidae</taxon>
        <taxon>Anophelinae</taxon>
        <taxon>Anopheles</taxon>
    </lineage>
</organism>
<feature type="transmembrane region" description="Helical" evidence="6">
    <location>
        <begin position="75"/>
        <end position="95"/>
    </location>
</feature>
<keyword evidence="2 6" id="KW-0812">Transmembrane</keyword>
<reference evidence="8" key="1">
    <citation type="submission" date="2018-01" db="EMBL/GenBank/DDBJ databases">
        <title>An insight into the sialome of Amazonian anophelines.</title>
        <authorList>
            <person name="Ribeiro J.M."/>
            <person name="Scarpassa V."/>
            <person name="Calvo E."/>
        </authorList>
    </citation>
    <scope>NUCLEOTIDE SEQUENCE</scope>
    <source>
        <tissue evidence="8">Salivary glands</tissue>
    </source>
</reference>
<evidence type="ECO:0000256" key="3">
    <source>
        <dbReference type="ARBA" id="ARBA00022989"/>
    </source>
</evidence>
<evidence type="ECO:0000259" key="7">
    <source>
        <dbReference type="PROSITE" id="PS50850"/>
    </source>
</evidence>
<feature type="transmembrane region" description="Helical" evidence="6">
    <location>
        <begin position="7"/>
        <end position="31"/>
    </location>
</feature>
<keyword evidence="8" id="KW-0813">Transport</keyword>
<proteinExistence type="predicted"/>
<protein>
    <submittedName>
        <fullName evidence="8">Putative glucose transporter</fullName>
    </submittedName>
</protein>
<dbReference type="GO" id="GO:0016020">
    <property type="term" value="C:membrane"/>
    <property type="evidence" value="ECO:0007669"/>
    <property type="project" value="UniProtKB-SubCell"/>
</dbReference>
<dbReference type="InterPro" id="IPR036259">
    <property type="entry name" value="MFS_trans_sf"/>
</dbReference>
<evidence type="ECO:0000256" key="1">
    <source>
        <dbReference type="ARBA" id="ARBA00004141"/>
    </source>
</evidence>
<dbReference type="PANTHER" id="PTHR23503">
    <property type="entry name" value="SOLUTE CARRIER FAMILY 2"/>
    <property type="match status" value="1"/>
</dbReference>
<feature type="domain" description="Major facilitator superfamily (MFS) profile" evidence="7">
    <location>
        <begin position="1"/>
        <end position="129"/>
    </location>
</feature>
<keyword evidence="5" id="KW-0325">Glycoprotein</keyword>
<dbReference type="SUPFAM" id="SSF103473">
    <property type="entry name" value="MFS general substrate transporter"/>
    <property type="match status" value="1"/>
</dbReference>
<feature type="transmembrane region" description="Helical" evidence="6">
    <location>
        <begin position="37"/>
        <end position="63"/>
    </location>
</feature>